<evidence type="ECO:0000313" key="2">
    <source>
        <dbReference type="EMBL" id="MBB5317586.1"/>
    </source>
</evidence>
<evidence type="ECO:0000256" key="1">
    <source>
        <dbReference type="SAM" id="MobiDB-lite"/>
    </source>
</evidence>
<gene>
    <name evidence="2" type="ORF">HDF09_002255</name>
</gene>
<dbReference type="AlphaFoldDB" id="A0A7W8IJI7"/>
<sequence>MRVYRYQSGAQLSSSVEVAENPVFGAPRIAIEIATAGISRMGKNKPKGFPGALQLLVPKAEPEGTKRGATMPRGRGFRPTEPKPPGGGVLEPEGTKRGATMPRGRGFRPTEPKPPGGGVLEPEGTKRGATMPRGRGFRPTEPKPPGGGVVEPEGTNRGSAMPRGLPKPRAT</sequence>
<accession>A0A7W8IJI7</accession>
<proteinExistence type="predicted"/>
<reference evidence="2" key="1">
    <citation type="submission" date="2020-08" db="EMBL/GenBank/DDBJ databases">
        <title>Genomic Encyclopedia of Type Strains, Phase IV (KMG-V): Genome sequencing to study the core and pangenomes of soil and plant-associated prokaryotes.</title>
        <authorList>
            <person name="Whitman W."/>
        </authorList>
    </citation>
    <scope>NUCLEOTIDE SEQUENCE [LARGE SCALE GENOMIC DNA]</scope>
    <source>
        <strain evidence="2">M8UP27</strain>
    </source>
</reference>
<feature type="region of interest" description="Disordered" evidence="1">
    <location>
        <begin position="56"/>
        <end position="171"/>
    </location>
</feature>
<dbReference type="Proteomes" id="UP000568106">
    <property type="component" value="Unassembled WGS sequence"/>
</dbReference>
<evidence type="ECO:0000313" key="3">
    <source>
        <dbReference type="Proteomes" id="UP000568106"/>
    </source>
</evidence>
<protein>
    <submittedName>
        <fullName evidence="2">Uncharacterized protein</fullName>
    </submittedName>
</protein>
<organism evidence="2 3">
    <name type="scientific">Tunturiibacter empetritectus</name>
    <dbReference type="NCBI Taxonomy" id="3069691"/>
    <lineage>
        <taxon>Bacteria</taxon>
        <taxon>Pseudomonadati</taxon>
        <taxon>Acidobacteriota</taxon>
        <taxon>Terriglobia</taxon>
        <taxon>Terriglobales</taxon>
        <taxon>Acidobacteriaceae</taxon>
        <taxon>Tunturiibacter</taxon>
    </lineage>
</organism>
<name>A0A7W8IJI7_9BACT</name>
<keyword evidence="3" id="KW-1185">Reference proteome</keyword>
<dbReference type="EMBL" id="JACHDY010000002">
    <property type="protein sequence ID" value="MBB5317586.1"/>
    <property type="molecule type" value="Genomic_DNA"/>
</dbReference>
<comment type="caution">
    <text evidence="2">The sequence shown here is derived from an EMBL/GenBank/DDBJ whole genome shotgun (WGS) entry which is preliminary data.</text>
</comment>